<evidence type="ECO:0000313" key="2">
    <source>
        <dbReference type="Proteomes" id="UP000179037"/>
    </source>
</evidence>
<proteinExistence type="predicted"/>
<dbReference type="InterPro" id="IPR012668">
    <property type="entry name" value="CHP02466"/>
</dbReference>
<accession>A0A1F6TYL9</accession>
<dbReference type="AlphaFoldDB" id="A0A1F6TYL9"/>
<name>A0A1F6TYL9_9PROT</name>
<dbReference type="EMBL" id="MFTC01000077">
    <property type="protein sequence ID" value="OGI50200.1"/>
    <property type="molecule type" value="Genomic_DNA"/>
</dbReference>
<dbReference type="Pfam" id="PF13759">
    <property type="entry name" value="2OG-FeII_Oxy_5"/>
    <property type="match status" value="1"/>
</dbReference>
<dbReference type="Proteomes" id="UP000179037">
    <property type="component" value="Unassembled WGS sequence"/>
</dbReference>
<organism evidence="1 2">
    <name type="scientific">Candidatus Muproteobacteria bacterium RIFCSPLOWO2_01_FULL_60_18</name>
    <dbReference type="NCBI Taxonomy" id="1817768"/>
    <lineage>
        <taxon>Bacteria</taxon>
        <taxon>Pseudomonadati</taxon>
        <taxon>Pseudomonadota</taxon>
        <taxon>Candidatus Muproteobacteria</taxon>
    </lineage>
</organism>
<evidence type="ECO:0008006" key="3">
    <source>
        <dbReference type="Google" id="ProtNLM"/>
    </source>
</evidence>
<comment type="caution">
    <text evidence="1">The sequence shown here is derived from an EMBL/GenBank/DDBJ whole genome shotgun (WGS) entry which is preliminary data.</text>
</comment>
<evidence type="ECO:0000313" key="1">
    <source>
        <dbReference type="EMBL" id="OGI50200.1"/>
    </source>
</evidence>
<dbReference type="STRING" id="1817768.A3A87_07715"/>
<reference evidence="1 2" key="1">
    <citation type="journal article" date="2016" name="Nat. Commun.">
        <title>Thousands of microbial genomes shed light on interconnected biogeochemical processes in an aquifer system.</title>
        <authorList>
            <person name="Anantharaman K."/>
            <person name="Brown C.T."/>
            <person name="Hug L.A."/>
            <person name="Sharon I."/>
            <person name="Castelle C.J."/>
            <person name="Probst A.J."/>
            <person name="Thomas B.C."/>
            <person name="Singh A."/>
            <person name="Wilkins M.J."/>
            <person name="Karaoz U."/>
            <person name="Brodie E.L."/>
            <person name="Williams K.H."/>
            <person name="Hubbard S.S."/>
            <person name="Banfield J.F."/>
        </authorList>
    </citation>
    <scope>NUCLEOTIDE SEQUENCE [LARGE SCALE GENOMIC DNA]</scope>
</reference>
<gene>
    <name evidence="1" type="ORF">A3A87_07715</name>
</gene>
<sequence length="225" mass="25307">MSGETILLGMKAIEVWPQDCQSEICGDPTIHKITFADTQEYHPRLVAKILELEENHRLRKRYFRGACGTKIHHLEKWASTEAELITVRAQALFRKVLDCEQAVVDLSWANVYRNGDYCLPHSHLRSTASVVYCLDPGDEDPDDSQSGRFCFVDPRLRNCCQHQEGCMTTPFFPGMAAGTMLIFPSQLVHSVNPYAGKRPRITLSWNINKNVMPGSPLPTSTDNGA</sequence>
<dbReference type="Gene3D" id="2.60.120.620">
    <property type="entry name" value="q2cbj1_9rhob like domain"/>
    <property type="match status" value="1"/>
</dbReference>
<protein>
    <recommendedName>
        <fullName evidence="3">Fe2OG dioxygenase domain-containing protein</fullName>
    </recommendedName>
</protein>